<keyword evidence="3" id="KW-1185">Reference proteome</keyword>
<dbReference type="AlphaFoldDB" id="A0A1B9GQM4"/>
<protein>
    <submittedName>
        <fullName evidence="2">Uncharacterized protein</fullName>
    </submittedName>
</protein>
<feature type="compositionally biased region" description="Polar residues" evidence="1">
    <location>
        <begin position="360"/>
        <end position="375"/>
    </location>
</feature>
<dbReference type="Proteomes" id="UP000092666">
    <property type="component" value="Unassembled WGS sequence"/>
</dbReference>
<proteinExistence type="predicted"/>
<feature type="region of interest" description="Disordered" evidence="1">
    <location>
        <begin position="67"/>
        <end position="86"/>
    </location>
</feature>
<evidence type="ECO:0000256" key="1">
    <source>
        <dbReference type="SAM" id="MobiDB-lite"/>
    </source>
</evidence>
<feature type="region of interest" description="Disordered" evidence="1">
    <location>
        <begin position="133"/>
        <end position="245"/>
    </location>
</feature>
<accession>A0A1B9GQM4</accession>
<feature type="compositionally biased region" description="Low complexity" evidence="1">
    <location>
        <begin position="73"/>
        <end position="86"/>
    </location>
</feature>
<name>A0A1B9GQM4_9TREE</name>
<dbReference type="OrthoDB" id="2565303at2759"/>
<gene>
    <name evidence="2" type="ORF">I316_05190</name>
</gene>
<evidence type="ECO:0000313" key="2">
    <source>
        <dbReference type="EMBL" id="OCF33145.1"/>
    </source>
</evidence>
<reference evidence="2 3" key="1">
    <citation type="submission" date="2013-07" db="EMBL/GenBank/DDBJ databases">
        <title>The Genome Sequence of Cryptococcus heveanensis BCC8398.</title>
        <authorList>
            <consortium name="The Broad Institute Genome Sequencing Platform"/>
            <person name="Cuomo C."/>
            <person name="Litvintseva A."/>
            <person name="Chen Y."/>
            <person name="Heitman J."/>
            <person name="Sun S."/>
            <person name="Springer D."/>
            <person name="Dromer F."/>
            <person name="Young S.K."/>
            <person name="Zeng Q."/>
            <person name="Gargeya S."/>
            <person name="Fitzgerald M."/>
            <person name="Abouelleil A."/>
            <person name="Alvarado L."/>
            <person name="Berlin A.M."/>
            <person name="Chapman S.B."/>
            <person name="Dewar J."/>
            <person name="Goldberg J."/>
            <person name="Griggs A."/>
            <person name="Gujja S."/>
            <person name="Hansen M."/>
            <person name="Howarth C."/>
            <person name="Imamovic A."/>
            <person name="Larimer J."/>
            <person name="McCowan C."/>
            <person name="Murphy C."/>
            <person name="Pearson M."/>
            <person name="Priest M."/>
            <person name="Roberts A."/>
            <person name="Saif S."/>
            <person name="Shea T."/>
            <person name="Sykes S."/>
            <person name="Wortman J."/>
            <person name="Nusbaum C."/>
            <person name="Birren B."/>
        </authorList>
    </citation>
    <scope>NUCLEOTIDE SEQUENCE [LARGE SCALE GENOMIC DNA]</scope>
    <source>
        <strain evidence="2 3">BCC8398</strain>
    </source>
</reference>
<feature type="compositionally biased region" description="Polar residues" evidence="1">
    <location>
        <begin position="154"/>
        <end position="163"/>
    </location>
</feature>
<dbReference type="EMBL" id="KV700127">
    <property type="protein sequence ID" value="OCF33145.1"/>
    <property type="molecule type" value="Genomic_DNA"/>
</dbReference>
<sequence>MGKWSQKQYDDVLVTKVMKLFEHVIESDGMNFVKDKRFRTFVRKLDPDNRNTQRVFRSLIVQGVCAPGEQGRPASASTSLGPSGLPLPVPSEAMRIIYGGPPAARDRTAEHRERTLEAIRERQQMAMERAWETSVLHNRSPTPIPTRNVHDNTYDYNSHSETVSGHRRNDTLDFDWPGPSTRSLLSDSSPPPPSLSYARAQTQSRNQNQNPDQPRLSMNLHRSSGTSGTSTRGGRHSPGSPPNAASLAWLEEYGAAASTAGAAPDNGVAERLATFRTLTDNHPRIARSMPQRVRRSQAPFGVHIRSDSEQSEQIEAPDDFDNLLDQPPSSVIRPARRRRREETEDDSDTDRPAVRRRYHQSPTLSEGETSWQNNHPWLAGLPMARSAGRQGQDGRDTRRDGIVFDNSIMAQLTGNDLTGVESGSDFGDEAPFFDFEPDLLVDGEEIERLQANRPIIASNGDTSVDGTTQVDVADSP</sequence>
<evidence type="ECO:0000313" key="3">
    <source>
        <dbReference type="Proteomes" id="UP000092666"/>
    </source>
</evidence>
<feature type="compositionally biased region" description="Low complexity" evidence="1">
    <location>
        <begin position="221"/>
        <end position="232"/>
    </location>
</feature>
<feature type="region of interest" description="Disordered" evidence="1">
    <location>
        <begin position="452"/>
        <end position="476"/>
    </location>
</feature>
<reference evidence="3" key="2">
    <citation type="submission" date="2013-12" db="EMBL/GenBank/DDBJ databases">
        <title>Evolution of pathogenesis and genome organization in the Tremellales.</title>
        <authorList>
            <person name="Cuomo C."/>
            <person name="Litvintseva A."/>
            <person name="Heitman J."/>
            <person name="Chen Y."/>
            <person name="Sun S."/>
            <person name="Springer D."/>
            <person name="Dromer F."/>
            <person name="Young S."/>
            <person name="Zeng Q."/>
            <person name="Chapman S."/>
            <person name="Gujja S."/>
            <person name="Saif S."/>
            <person name="Birren B."/>
        </authorList>
    </citation>
    <scope>NUCLEOTIDE SEQUENCE [LARGE SCALE GENOMIC DNA]</scope>
    <source>
        <strain evidence="3">BCC8398</strain>
    </source>
</reference>
<feature type="compositionally biased region" description="Low complexity" evidence="1">
    <location>
        <begin position="179"/>
        <end position="188"/>
    </location>
</feature>
<feature type="compositionally biased region" description="Polar residues" evidence="1">
    <location>
        <begin position="459"/>
        <end position="470"/>
    </location>
</feature>
<feature type="compositionally biased region" description="Polar residues" evidence="1">
    <location>
        <begin position="199"/>
        <end position="212"/>
    </location>
</feature>
<dbReference type="STRING" id="1296120.A0A1B9GQM4"/>
<feature type="region of interest" description="Disordered" evidence="1">
    <location>
        <begin position="317"/>
        <end position="378"/>
    </location>
</feature>
<organism evidence="2 3">
    <name type="scientific">Kwoniella heveanensis BCC8398</name>
    <dbReference type="NCBI Taxonomy" id="1296120"/>
    <lineage>
        <taxon>Eukaryota</taxon>
        <taxon>Fungi</taxon>
        <taxon>Dikarya</taxon>
        <taxon>Basidiomycota</taxon>
        <taxon>Agaricomycotina</taxon>
        <taxon>Tremellomycetes</taxon>
        <taxon>Tremellales</taxon>
        <taxon>Cryptococcaceae</taxon>
        <taxon>Kwoniella</taxon>
    </lineage>
</organism>